<gene>
    <name evidence="1" type="ORF">CCAX7_005130</name>
</gene>
<dbReference type="OrthoDB" id="3298677at2"/>
<dbReference type="Proteomes" id="UP000287394">
    <property type="component" value="Chromosome"/>
</dbReference>
<evidence type="ECO:0000313" key="2">
    <source>
        <dbReference type="Proteomes" id="UP000287394"/>
    </source>
</evidence>
<sequence length="331" mass="35507">MLQENTAPTGPPLITLHATAANGFQYGAPFSVPEGWVGLITLKNEATDCVGAGQYVADAATLPQLALKARLKPGEQPRKPLALSLYLMPWGAPANISWKADPIAVSAGAHLTYQLSGRSSVRVAHPVVYFNTMQSNLREFMKKLTKESKAMVAGMPIAAQTNQYLKLSISYALENTPALSPAAYSGNPAMRDSVRNSASLAVSQWLAGAGVECLTFDLDSVSDVLPAPCVECKATHKPVAYSIFRRTISLLYVRYGVEKKGNFCLPCAAKVSLFYNVVMLICGWWGYIGLVLAPVYIITNCYHFLKNALGPKAQPPVPVAPAGAWPPPPSV</sequence>
<dbReference type="AlphaFoldDB" id="A0A402D2M4"/>
<accession>A0A402D2M4</accession>
<name>A0A402D2M4_9BACT</name>
<keyword evidence="2" id="KW-1185">Reference proteome</keyword>
<reference evidence="1 2" key="1">
    <citation type="journal article" date="2019" name="Int. J. Syst. Evol. Microbiol.">
        <title>Capsulimonas corticalis gen. nov., sp. nov., an aerobic capsulated bacterium, of a novel bacterial order, Capsulimonadales ord. nov., of the class Armatimonadia of the phylum Armatimonadetes.</title>
        <authorList>
            <person name="Li J."/>
            <person name="Kudo C."/>
            <person name="Tonouchi A."/>
        </authorList>
    </citation>
    <scope>NUCLEOTIDE SEQUENCE [LARGE SCALE GENOMIC DNA]</scope>
    <source>
        <strain evidence="1 2">AX-7</strain>
    </source>
</reference>
<protein>
    <submittedName>
        <fullName evidence="1">Uncharacterized protein</fullName>
    </submittedName>
</protein>
<evidence type="ECO:0000313" key="1">
    <source>
        <dbReference type="EMBL" id="BDI28462.1"/>
    </source>
</evidence>
<dbReference type="RefSeq" id="WP_119323796.1">
    <property type="nucleotide sequence ID" value="NZ_AP025739.1"/>
</dbReference>
<dbReference type="KEGG" id="ccot:CCAX7_005130"/>
<dbReference type="EMBL" id="AP025739">
    <property type="protein sequence ID" value="BDI28462.1"/>
    <property type="molecule type" value="Genomic_DNA"/>
</dbReference>
<proteinExistence type="predicted"/>
<organism evidence="1 2">
    <name type="scientific">Capsulimonas corticalis</name>
    <dbReference type="NCBI Taxonomy" id="2219043"/>
    <lineage>
        <taxon>Bacteria</taxon>
        <taxon>Bacillati</taxon>
        <taxon>Armatimonadota</taxon>
        <taxon>Armatimonadia</taxon>
        <taxon>Capsulimonadales</taxon>
        <taxon>Capsulimonadaceae</taxon>
        <taxon>Capsulimonas</taxon>
    </lineage>
</organism>